<dbReference type="FunFam" id="3.40.50.300:FF:003245">
    <property type="entry name" value="ORC1-type DNA replication protein"/>
    <property type="match status" value="1"/>
</dbReference>
<dbReference type="InterPro" id="IPR015163">
    <property type="entry name" value="Cdc6_C"/>
</dbReference>
<dbReference type="STRING" id="436308.Nmar_1683"/>
<reference evidence="7 8" key="1">
    <citation type="journal article" date="2010" name="Proc. Natl. Acad. Sci. U.S.A.">
        <title>Nitrosopumilus maritimus genome reveals unique mechanisms for nitrification and autotrophy in globally distributed marine crenarchaea.</title>
        <authorList>
            <person name="Walker C.B."/>
            <person name="de la Torre J.R."/>
            <person name="Klotz M.G."/>
            <person name="Urakawa H."/>
            <person name="Pinel N."/>
            <person name="Arp D.J."/>
            <person name="Brochier-Armanet C."/>
            <person name="Chain P.S."/>
            <person name="Chan P.P."/>
            <person name="Gollabgir A."/>
            <person name="Hemp J."/>
            <person name="Hugler M."/>
            <person name="Karr E.A."/>
            <person name="Konneke M."/>
            <person name="Shin M."/>
            <person name="Lawton T.J."/>
            <person name="Lowe T."/>
            <person name="Martens-Habbena W."/>
            <person name="Sayavedra-Soto L.A."/>
            <person name="Lang D."/>
            <person name="Sievert S.M."/>
            <person name="Rosenzweig A.C."/>
            <person name="Manning G."/>
            <person name="Stahl D.A."/>
        </authorList>
    </citation>
    <scope>NUCLEOTIDE SEQUENCE [LARGE SCALE GENOMIC DNA]</scope>
    <source>
        <strain evidence="7 8">SCM1</strain>
    </source>
</reference>
<dbReference type="InterPro" id="IPR014277">
    <property type="entry name" value="Orc1/Cdc6_arc"/>
</dbReference>
<dbReference type="Pfam" id="PF22703">
    <property type="entry name" value="Cdc6_lid"/>
    <property type="match status" value="1"/>
</dbReference>
<feature type="domain" description="AAA+ ATPase" evidence="6">
    <location>
        <begin position="61"/>
        <end position="219"/>
    </location>
</feature>
<dbReference type="GO" id="GO:0006260">
    <property type="term" value="P:DNA replication"/>
    <property type="evidence" value="ECO:0007669"/>
    <property type="project" value="UniProtKB-UniRule"/>
</dbReference>
<sequence>MEHYVDKKALEKIVGDVRAQNSIFSDKSFLDNLSVTNSIIGRESESKKLVKFLLSYEKGLVVPLVSIYGRSGSGKSTIVQFVCQNLDVDFCYVNLRKAKTVFGCINLILSELGHENLKNAQGMNYAFGIFEKLILQKLEKSDNSIFVLCLDEFDTLFYDKRGKPSDFVYKIVVLVEKLRTLKRHMCIVTISNKVLSEFNLDDRVVSRIGTSEIYFDSYSQSDVLKIIRNRAKKSFLKKIDDDVLQYCADISSEEHGDARRAIDLLRTSGEIAGTENEKISKKHVDKAVSQLQKNQITTIISGGSYHFRLACAALSRLTYINDEGWHSTSDLFKQYQKIISPDTRQISYRRFSEMLVELVNSGIAVSKTESKGRHGYGSQFKLSVDPELIGNSCFPDWWPSVVESKKKKEAAAQASKRLKLLSSGRRSSSLGNLYRTLGF</sequence>
<dbReference type="GeneID" id="5773294"/>
<evidence type="ECO:0000256" key="5">
    <source>
        <dbReference type="HAMAP-Rule" id="MF_01407"/>
    </source>
</evidence>
<dbReference type="InterPro" id="IPR036390">
    <property type="entry name" value="WH_DNA-bd_sf"/>
</dbReference>
<comment type="similarity">
    <text evidence="1 5">Belongs to the CDC6/cdc18 family.</text>
</comment>
<dbReference type="Pfam" id="PF00004">
    <property type="entry name" value="AAA"/>
    <property type="match status" value="1"/>
</dbReference>
<dbReference type="AlphaFoldDB" id="A9A2Q2"/>
<dbReference type="eggNOG" id="arCOG00467">
    <property type="taxonomic scope" value="Archaea"/>
</dbReference>
<dbReference type="SUPFAM" id="SSF46785">
    <property type="entry name" value="Winged helix' DNA-binding domain"/>
    <property type="match status" value="1"/>
</dbReference>
<dbReference type="PhylomeDB" id="A9A2Q2"/>
<dbReference type="KEGG" id="nmr:Nmar_1683"/>
<evidence type="ECO:0000256" key="4">
    <source>
        <dbReference type="ARBA" id="ARBA00022840"/>
    </source>
</evidence>
<dbReference type="Gene3D" id="1.10.10.10">
    <property type="entry name" value="Winged helix-like DNA-binding domain superfamily/Winged helix DNA-binding domain"/>
    <property type="match status" value="1"/>
</dbReference>
<dbReference type="Gene3D" id="3.40.50.300">
    <property type="entry name" value="P-loop containing nucleotide triphosphate hydrolases"/>
    <property type="match status" value="1"/>
</dbReference>
<dbReference type="OrthoDB" id="195574at2157"/>
<comment type="function">
    <text evidence="5">Involved in regulation of DNA replication.</text>
</comment>
<dbReference type="GO" id="GO:0051301">
    <property type="term" value="P:cell division"/>
    <property type="evidence" value="ECO:0007669"/>
    <property type="project" value="UniProtKB-KW"/>
</dbReference>
<dbReference type="InterPro" id="IPR003593">
    <property type="entry name" value="AAA+_ATPase"/>
</dbReference>
<evidence type="ECO:0000259" key="6">
    <source>
        <dbReference type="SMART" id="SM00382"/>
    </source>
</evidence>
<feature type="binding site" evidence="5">
    <location>
        <position position="218"/>
    </location>
    <ligand>
        <name>ATP</name>
        <dbReference type="ChEBI" id="CHEBI:30616"/>
    </ligand>
</feature>
<dbReference type="InterPro" id="IPR050311">
    <property type="entry name" value="ORC1/CDC6"/>
</dbReference>
<dbReference type="HOGENOM" id="CLU_025112_3_1_2"/>
<dbReference type="SMART" id="SM00382">
    <property type="entry name" value="AAA"/>
    <property type="match status" value="1"/>
</dbReference>
<dbReference type="InterPro" id="IPR027417">
    <property type="entry name" value="P-loop_NTPase"/>
</dbReference>
<dbReference type="RefSeq" id="WP_012216065.1">
    <property type="nucleotide sequence ID" value="NC_010085.1"/>
</dbReference>
<accession>A9A2Q2</accession>
<keyword evidence="2 5" id="KW-0235">DNA replication</keyword>
<dbReference type="FunFam" id="1.10.8.60:FF:000073">
    <property type="entry name" value="ORC1-type DNA replication protein"/>
    <property type="match status" value="1"/>
</dbReference>
<dbReference type="EnsemblBacteria" id="ABX13579">
    <property type="protein sequence ID" value="ABX13579"/>
    <property type="gene ID" value="Nmar_1683"/>
</dbReference>
<dbReference type="InParanoid" id="A9A2Q2"/>
<gene>
    <name evidence="7" type="ordered locus">Nmar_1683</name>
</gene>
<keyword evidence="8" id="KW-1185">Reference proteome</keyword>
<evidence type="ECO:0000313" key="7">
    <source>
        <dbReference type="EMBL" id="ABX13579.1"/>
    </source>
</evidence>
<dbReference type="GO" id="GO:0005524">
    <property type="term" value="F:ATP binding"/>
    <property type="evidence" value="ECO:0007669"/>
    <property type="project" value="UniProtKB-UniRule"/>
</dbReference>
<dbReference type="PANTHER" id="PTHR10763:SF26">
    <property type="entry name" value="CELL DIVISION CONTROL PROTEIN 6 HOMOLOG"/>
    <property type="match status" value="1"/>
</dbReference>
<evidence type="ECO:0000256" key="2">
    <source>
        <dbReference type="ARBA" id="ARBA00022705"/>
    </source>
</evidence>
<keyword evidence="4 5" id="KW-0067">ATP-binding</keyword>
<dbReference type="InterPro" id="IPR055237">
    <property type="entry name" value="Cdc6_lid"/>
</dbReference>
<evidence type="ECO:0000313" key="8">
    <source>
        <dbReference type="Proteomes" id="UP000000792"/>
    </source>
</evidence>
<evidence type="ECO:0000256" key="1">
    <source>
        <dbReference type="ARBA" id="ARBA00006184"/>
    </source>
</evidence>
<organism evidence="7 8">
    <name type="scientific">Nitrosopumilus maritimus (strain SCM1)</name>
    <dbReference type="NCBI Taxonomy" id="436308"/>
    <lineage>
        <taxon>Archaea</taxon>
        <taxon>Nitrososphaerota</taxon>
        <taxon>Nitrososphaeria</taxon>
        <taxon>Nitrosopumilales</taxon>
        <taxon>Nitrosopumilaceae</taxon>
        <taxon>Nitrosopumilus</taxon>
    </lineage>
</organism>
<dbReference type="SUPFAM" id="SSF52540">
    <property type="entry name" value="P-loop containing nucleoside triphosphate hydrolases"/>
    <property type="match status" value="1"/>
</dbReference>
<feature type="binding site" evidence="5">
    <location>
        <begin position="73"/>
        <end position="77"/>
    </location>
    <ligand>
        <name>ATP</name>
        <dbReference type="ChEBI" id="CHEBI:30616"/>
    </ligand>
</feature>
<dbReference type="Proteomes" id="UP000000792">
    <property type="component" value="Chromosome"/>
</dbReference>
<dbReference type="InterPro" id="IPR036388">
    <property type="entry name" value="WH-like_DNA-bd_sf"/>
</dbReference>
<dbReference type="InterPro" id="IPR003959">
    <property type="entry name" value="ATPase_AAA_core"/>
</dbReference>
<proteinExistence type="inferred from homology"/>
<keyword evidence="3 5" id="KW-0547">Nucleotide-binding</keyword>
<dbReference type="Gene3D" id="1.10.8.60">
    <property type="match status" value="1"/>
</dbReference>
<dbReference type="PANTHER" id="PTHR10763">
    <property type="entry name" value="CELL DIVISION CONTROL PROTEIN 6-RELATED"/>
    <property type="match status" value="1"/>
</dbReference>
<dbReference type="HAMAP" id="MF_01407">
    <property type="entry name" value="ORC1_type_DNA_replic_protein"/>
    <property type="match status" value="1"/>
</dbReference>
<evidence type="ECO:0000256" key="3">
    <source>
        <dbReference type="ARBA" id="ARBA00022741"/>
    </source>
</evidence>
<dbReference type="NCBIfam" id="TIGR02928">
    <property type="entry name" value="orc1/cdc6 family replication initiation protein"/>
    <property type="match status" value="1"/>
</dbReference>
<keyword evidence="7" id="KW-0131">Cell cycle</keyword>
<protein>
    <recommendedName>
        <fullName evidence="5">ORC1-type DNA replication protein</fullName>
    </recommendedName>
</protein>
<feature type="binding site" evidence="5">
    <location>
        <position position="230"/>
    </location>
    <ligand>
        <name>ATP</name>
        <dbReference type="ChEBI" id="CHEBI:30616"/>
    </ligand>
</feature>
<dbReference type="CDD" id="cd18139">
    <property type="entry name" value="HLD_clamp_RarA"/>
    <property type="match status" value="1"/>
</dbReference>
<dbReference type="Pfam" id="PF09079">
    <property type="entry name" value="WHD_Cdc6"/>
    <property type="match status" value="1"/>
</dbReference>
<keyword evidence="7" id="KW-0132">Cell division</keyword>
<dbReference type="EMBL" id="CP000866">
    <property type="protein sequence ID" value="ABX13579.1"/>
    <property type="molecule type" value="Genomic_DNA"/>
</dbReference>
<name>A9A2Q2_NITMS</name>
<dbReference type="GO" id="GO:0016887">
    <property type="term" value="F:ATP hydrolysis activity"/>
    <property type="evidence" value="ECO:0007669"/>
    <property type="project" value="InterPro"/>
</dbReference>